<keyword evidence="5" id="KW-0347">Helicase</keyword>
<dbReference type="Pfam" id="PF00271">
    <property type="entry name" value="Helicase_C"/>
    <property type="match status" value="1"/>
</dbReference>
<feature type="region of interest" description="Disordered" evidence="2">
    <location>
        <begin position="1"/>
        <end position="22"/>
    </location>
</feature>
<dbReference type="SMART" id="SM00490">
    <property type="entry name" value="HELICc"/>
    <property type="match status" value="1"/>
</dbReference>
<dbReference type="Pfam" id="PF00176">
    <property type="entry name" value="SNF2-rel_dom"/>
    <property type="match status" value="1"/>
</dbReference>
<dbReference type="SMART" id="SM00487">
    <property type="entry name" value="DEXDc"/>
    <property type="match status" value="1"/>
</dbReference>
<dbReference type="InterPro" id="IPR049730">
    <property type="entry name" value="SNF2/RAD54-like_C"/>
</dbReference>
<evidence type="ECO:0000256" key="2">
    <source>
        <dbReference type="SAM" id="MobiDB-lite"/>
    </source>
</evidence>
<dbReference type="SUPFAM" id="SSF52540">
    <property type="entry name" value="P-loop containing nucleoside triphosphate hydrolases"/>
    <property type="match status" value="2"/>
</dbReference>
<dbReference type="InterPro" id="IPR027417">
    <property type="entry name" value="P-loop_NTPase"/>
</dbReference>
<dbReference type="AlphaFoldDB" id="A0A7D7LTR1"/>
<dbReference type="Pfam" id="PF12419">
    <property type="entry name" value="DUF3670"/>
    <property type="match status" value="1"/>
</dbReference>
<dbReference type="InterPro" id="IPR000330">
    <property type="entry name" value="SNF2_N"/>
</dbReference>
<dbReference type="Gene3D" id="3.40.50.300">
    <property type="entry name" value="P-loop containing nucleotide triphosphate hydrolases"/>
    <property type="match status" value="1"/>
</dbReference>
<dbReference type="InterPro" id="IPR022138">
    <property type="entry name" value="DUF3670"/>
</dbReference>
<keyword evidence="5" id="KW-0067">ATP-binding</keyword>
<evidence type="ECO:0000259" key="3">
    <source>
        <dbReference type="PROSITE" id="PS51192"/>
    </source>
</evidence>
<accession>A0A7D7LTR1</accession>
<dbReference type="Proteomes" id="UP000515663">
    <property type="component" value="Chromosome"/>
</dbReference>
<feature type="domain" description="Helicase C-terminal" evidence="4">
    <location>
        <begin position="843"/>
        <end position="999"/>
    </location>
</feature>
<dbReference type="GO" id="GO:0016787">
    <property type="term" value="F:hydrolase activity"/>
    <property type="evidence" value="ECO:0007669"/>
    <property type="project" value="UniProtKB-KW"/>
</dbReference>
<dbReference type="GO" id="GO:0004386">
    <property type="term" value="F:helicase activity"/>
    <property type="evidence" value="ECO:0007669"/>
    <property type="project" value="UniProtKB-KW"/>
</dbReference>
<dbReference type="PROSITE" id="PS51192">
    <property type="entry name" value="HELICASE_ATP_BIND_1"/>
    <property type="match status" value="1"/>
</dbReference>
<feature type="region of interest" description="Disordered" evidence="2">
    <location>
        <begin position="565"/>
        <end position="585"/>
    </location>
</feature>
<dbReference type="PANTHER" id="PTHR10799">
    <property type="entry name" value="SNF2/RAD54 HELICASE FAMILY"/>
    <property type="match status" value="1"/>
</dbReference>
<protein>
    <submittedName>
        <fullName evidence="5">ATP-dependent helicase</fullName>
    </submittedName>
</protein>
<proteinExistence type="predicted"/>
<dbReference type="RefSeq" id="WP_219849535.1">
    <property type="nucleotide sequence ID" value="NZ_CP059491.1"/>
</dbReference>
<evidence type="ECO:0000313" key="5">
    <source>
        <dbReference type="EMBL" id="QMT00395.1"/>
    </source>
</evidence>
<dbReference type="EMBL" id="CP059491">
    <property type="protein sequence ID" value="QMT00395.1"/>
    <property type="molecule type" value="Genomic_DNA"/>
</dbReference>
<evidence type="ECO:0000256" key="1">
    <source>
        <dbReference type="ARBA" id="ARBA00022801"/>
    </source>
</evidence>
<keyword evidence="1" id="KW-0378">Hydrolase</keyword>
<name>A0A7D7LTR1_9ACTN</name>
<dbReference type="InterPro" id="IPR038718">
    <property type="entry name" value="SNF2-like_sf"/>
</dbReference>
<sequence length="1016" mass="109639">MPSDSLRSGLTPPDSAPTTRTVAPLHALWRPGVGMAMWVEGDTADLPAPLRDALTGRRFRSDIPVIDDAGHRQFVRAATLGVASAVAVLDASRSVPVCGDVRWYRYLLDGVRTFVASGAVAPSVMQIAGEWLLRWVAIPTPSWRSWHAVAVGSAPDALLHNGSDAALDDFIAELVDHESRAALGRSTARLGQPRPASPVVRALLPGTDSGAPCSPERLAAAAGGWSRWNSGAPRDDRSLILRLHEPEYDDLAESQWDDAWDDDSFGMPTRAEVAADARWRLQVCRRSIDGQVEPVAPHRLDAHELDELTTALATAVREFPELGRADPDRGSLDFLLPTEVAEELFTTGAAALGAAGIPVLLPRTIAEVRPGLTLRALAPPGGGAPAAMVGLREIREFEWRLALGDSTDAITLTDADLDELSGQKGDLVRVRGVWVRAEGAALSRAAAFVTAQRALASSEPPADFGELFGLVTGQSDKLPVPVTRVEGLSWLDDVADGGSLRPEPVTPPAVLEADLRPYQQRGLDWLVHLSTLGVGGVLADDMGLGKTLQVIALECHERTVAGADLDGAESGGAESDGAESDAAAKPGPTLVVCPMSLVGNWAREFARFAPTLRVAIHHGPSRSAGAAFTAIRDAADVIVTTFAIAARDHEMLSVRPWHRIVVDEAQHVKNVNTIAAKAIRSIPAARRLALTGTPVENRLEDLRAVIDLVNPGLLGSASVFRARYAEPIERDRDPAALRRLSAITRPFILRREKTDPAIAADLPEKADFAVRANLTVEQAALYRAIIDELMVALRDKQQRTLRRRNVLAALTRLKQVCNHPAHYLADGTELVRDGEHRSGKVELLADIVSTVADEGDRALVFTQFAAFGELLSAWLSEQFGTQIPLLHGGLGRTERDRLVADFQSESGPPLMLATLKAGGTGLNLTAANHVVHVDRWWNPAVEDQATDRAYRIGQNQKVSVYRFVCVGTIEERIDDMIAKKRELSRLTVAAGENWVSDLADDELFELFRLRDEAVSE</sequence>
<feature type="compositionally biased region" description="Low complexity" evidence="2">
    <location>
        <begin position="571"/>
        <end position="584"/>
    </location>
</feature>
<dbReference type="Gene3D" id="3.40.50.10810">
    <property type="entry name" value="Tandem AAA-ATPase domain"/>
    <property type="match status" value="1"/>
</dbReference>
<organism evidence="5 6">
    <name type="scientific">Gordonia jinghuaiqii</name>
    <dbReference type="NCBI Taxonomy" id="2758710"/>
    <lineage>
        <taxon>Bacteria</taxon>
        <taxon>Bacillati</taxon>
        <taxon>Actinomycetota</taxon>
        <taxon>Actinomycetes</taxon>
        <taxon>Mycobacteriales</taxon>
        <taxon>Gordoniaceae</taxon>
        <taxon>Gordonia</taxon>
    </lineage>
</organism>
<dbReference type="CDD" id="cd18793">
    <property type="entry name" value="SF2_C_SNF"/>
    <property type="match status" value="1"/>
</dbReference>
<evidence type="ECO:0000259" key="4">
    <source>
        <dbReference type="PROSITE" id="PS51194"/>
    </source>
</evidence>
<keyword evidence="6" id="KW-1185">Reference proteome</keyword>
<dbReference type="PROSITE" id="PS51194">
    <property type="entry name" value="HELICASE_CTER"/>
    <property type="match status" value="1"/>
</dbReference>
<dbReference type="InterPro" id="IPR001650">
    <property type="entry name" value="Helicase_C-like"/>
</dbReference>
<dbReference type="KEGG" id="gji:H1R19_15930"/>
<feature type="domain" description="Helicase ATP-binding" evidence="3">
    <location>
        <begin position="527"/>
        <end position="712"/>
    </location>
</feature>
<evidence type="ECO:0000313" key="6">
    <source>
        <dbReference type="Proteomes" id="UP000515663"/>
    </source>
</evidence>
<dbReference type="InterPro" id="IPR014001">
    <property type="entry name" value="Helicase_ATP-bd"/>
</dbReference>
<keyword evidence="5" id="KW-0547">Nucleotide-binding</keyword>
<reference evidence="6" key="1">
    <citation type="submission" date="2020-07" db="EMBL/GenBank/DDBJ databases">
        <title>novel species isolated from the respiratory tract of Marmot.</title>
        <authorList>
            <person name="Zhang G."/>
        </authorList>
    </citation>
    <scope>NUCLEOTIDE SEQUENCE [LARGE SCALE GENOMIC DNA]</scope>
    <source>
        <strain evidence="6">686</strain>
    </source>
</reference>
<dbReference type="GO" id="GO:0005524">
    <property type="term" value="F:ATP binding"/>
    <property type="evidence" value="ECO:0007669"/>
    <property type="project" value="InterPro"/>
</dbReference>
<gene>
    <name evidence="5" type="ORF">H1R19_15930</name>
</gene>